<accession>A0A848GXB4</accession>
<gene>
    <name evidence="2" type="ORF">HHL17_29530</name>
</gene>
<dbReference type="Proteomes" id="UP000583266">
    <property type="component" value="Unassembled WGS sequence"/>
</dbReference>
<proteinExistence type="predicted"/>
<keyword evidence="1" id="KW-1133">Transmembrane helix</keyword>
<organism evidence="2 3">
    <name type="scientific">Chitinophaga fulva</name>
    <dbReference type="NCBI Taxonomy" id="2728842"/>
    <lineage>
        <taxon>Bacteria</taxon>
        <taxon>Pseudomonadati</taxon>
        <taxon>Bacteroidota</taxon>
        <taxon>Chitinophagia</taxon>
        <taxon>Chitinophagales</taxon>
        <taxon>Chitinophagaceae</taxon>
        <taxon>Chitinophaga</taxon>
    </lineage>
</organism>
<protein>
    <submittedName>
        <fullName evidence="2">Uncharacterized protein</fullName>
    </submittedName>
</protein>
<dbReference type="AlphaFoldDB" id="A0A848GXB4"/>
<dbReference type="EMBL" id="JABBGC010000004">
    <property type="protein sequence ID" value="NML41370.1"/>
    <property type="molecule type" value="Genomic_DNA"/>
</dbReference>
<keyword evidence="3" id="KW-1185">Reference proteome</keyword>
<dbReference type="RefSeq" id="WP_169228451.1">
    <property type="nucleotide sequence ID" value="NZ_JABBGC010000004.1"/>
</dbReference>
<reference evidence="2 3" key="1">
    <citation type="submission" date="2020-04" db="EMBL/GenBank/DDBJ databases">
        <title>Chitinophaga sp. G-6-1-13 sp. nov., isolated from soil.</title>
        <authorList>
            <person name="Dahal R.H."/>
            <person name="Chaudhary D.K."/>
        </authorList>
    </citation>
    <scope>NUCLEOTIDE SEQUENCE [LARGE SCALE GENOMIC DNA]</scope>
    <source>
        <strain evidence="2 3">G-6-1-13</strain>
    </source>
</reference>
<evidence type="ECO:0000313" key="3">
    <source>
        <dbReference type="Proteomes" id="UP000583266"/>
    </source>
</evidence>
<evidence type="ECO:0000256" key="1">
    <source>
        <dbReference type="SAM" id="Phobius"/>
    </source>
</evidence>
<keyword evidence="1" id="KW-0812">Transmembrane</keyword>
<sequence length="46" mass="5174">MLLTTVATMMATIIIIIIITWVTRMSVAAAKQLAKPFNQFVKEHNN</sequence>
<comment type="caution">
    <text evidence="2">The sequence shown here is derived from an EMBL/GenBank/DDBJ whole genome shotgun (WGS) entry which is preliminary data.</text>
</comment>
<name>A0A848GXB4_9BACT</name>
<keyword evidence="1" id="KW-0472">Membrane</keyword>
<feature type="transmembrane region" description="Helical" evidence="1">
    <location>
        <begin position="6"/>
        <end position="23"/>
    </location>
</feature>
<evidence type="ECO:0000313" key="2">
    <source>
        <dbReference type="EMBL" id="NML41370.1"/>
    </source>
</evidence>